<feature type="region of interest" description="Disordered" evidence="13">
    <location>
        <begin position="564"/>
        <end position="602"/>
    </location>
</feature>
<comment type="similarity">
    <text evidence="12">Belongs to the potassium channel family. C (Shaw) (TC 1.A.1.2) subfamily. Shaw sub-subfamily.</text>
</comment>
<feature type="region of interest" description="Disordered" evidence="13">
    <location>
        <begin position="475"/>
        <end position="507"/>
    </location>
</feature>
<keyword evidence="2" id="KW-0813">Transport</keyword>
<dbReference type="Gene3D" id="3.30.710.10">
    <property type="entry name" value="Potassium Channel Kv1.1, Chain A"/>
    <property type="match status" value="1"/>
</dbReference>
<feature type="region of interest" description="Disordered" evidence="13">
    <location>
        <begin position="519"/>
        <end position="538"/>
    </location>
</feature>
<dbReference type="InterPro" id="IPR003968">
    <property type="entry name" value="K_chnl_volt-dep_Kv"/>
</dbReference>
<feature type="transmembrane region" description="Helical" evidence="14">
    <location>
        <begin position="340"/>
        <end position="361"/>
    </location>
</feature>
<dbReference type="Gene3D" id="1.10.287.70">
    <property type="match status" value="1"/>
</dbReference>
<evidence type="ECO:0000256" key="10">
    <source>
        <dbReference type="ARBA" id="ARBA00023136"/>
    </source>
</evidence>
<dbReference type="PRINTS" id="PR01491">
    <property type="entry name" value="KVCHANNEL"/>
</dbReference>
<dbReference type="PANTHER" id="PTHR11537">
    <property type="entry name" value="VOLTAGE-GATED POTASSIUM CHANNEL"/>
    <property type="match status" value="1"/>
</dbReference>
<dbReference type="FunFam" id="1.10.287.70:FF:000002">
    <property type="entry name" value="Potassium voltage-gated channel subfamily a member"/>
    <property type="match status" value="1"/>
</dbReference>
<dbReference type="GO" id="GO:0032809">
    <property type="term" value="C:neuronal cell body membrane"/>
    <property type="evidence" value="ECO:0007669"/>
    <property type="project" value="TreeGrafter"/>
</dbReference>
<dbReference type="GO" id="GO:0032590">
    <property type="term" value="C:dendrite membrane"/>
    <property type="evidence" value="ECO:0007669"/>
    <property type="project" value="TreeGrafter"/>
</dbReference>
<dbReference type="Gene3D" id="1.20.120.350">
    <property type="entry name" value="Voltage-gated potassium channels. Chain C"/>
    <property type="match status" value="1"/>
</dbReference>
<dbReference type="PRINTS" id="PR01498">
    <property type="entry name" value="SHAWCHANNEL"/>
</dbReference>
<evidence type="ECO:0000256" key="5">
    <source>
        <dbReference type="ARBA" id="ARBA00022826"/>
    </source>
</evidence>
<proteinExistence type="inferred from homology"/>
<dbReference type="Pfam" id="PF00520">
    <property type="entry name" value="Ion_trans"/>
    <property type="match status" value="1"/>
</dbReference>
<dbReference type="InterPro" id="IPR003974">
    <property type="entry name" value="K_chnl_volt-dep_Kv3"/>
</dbReference>
<evidence type="ECO:0000256" key="7">
    <source>
        <dbReference type="ARBA" id="ARBA00022958"/>
    </source>
</evidence>
<dbReference type="GO" id="GO:0043679">
    <property type="term" value="C:axon terminus"/>
    <property type="evidence" value="ECO:0007669"/>
    <property type="project" value="TreeGrafter"/>
</dbReference>
<dbReference type="GO" id="GO:0005251">
    <property type="term" value="F:delayed rectifier potassium channel activity"/>
    <property type="evidence" value="ECO:0007669"/>
    <property type="project" value="TreeGrafter"/>
</dbReference>
<dbReference type="Proteomes" id="UP001347796">
    <property type="component" value="Unassembled WGS sequence"/>
</dbReference>
<evidence type="ECO:0000256" key="2">
    <source>
        <dbReference type="ARBA" id="ARBA00022448"/>
    </source>
</evidence>
<feature type="transmembrane region" description="Helical" evidence="14">
    <location>
        <begin position="367"/>
        <end position="385"/>
    </location>
</feature>
<keyword evidence="17" id="KW-1185">Reference proteome</keyword>
<dbReference type="InterPro" id="IPR027359">
    <property type="entry name" value="Volt_channel_dom_sf"/>
</dbReference>
<evidence type="ECO:0000313" key="16">
    <source>
        <dbReference type="EMBL" id="KAK6180025.1"/>
    </source>
</evidence>
<dbReference type="InterPro" id="IPR003131">
    <property type="entry name" value="T1-type_BTB"/>
</dbReference>
<feature type="domain" description="BTB" evidence="15">
    <location>
        <begin position="10"/>
        <end position="113"/>
    </location>
</feature>
<dbReference type="SUPFAM" id="SSF54695">
    <property type="entry name" value="POZ domain"/>
    <property type="match status" value="1"/>
</dbReference>
<feature type="transmembrane region" description="Helical" evidence="14">
    <location>
        <begin position="168"/>
        <end position="191"/>
    </location>
</feature>
<dbReference type="GO" id="GO:0001508">
    <property type="term" value="P:action potential"/>
    <property type="evidence" value="ECO:0007669"/>
    <property type="project" value="TreeGrafter"/>
</dbReference>
<keyword evidence="4 14" id="KW-0812">Transmembrane</keyword>
<feature type="transmembrane region" description="Helical" evidence="14">
    <location>
        <begin position="397"/>
        <end position="418"/>
    </location>
</feature>
<feature type="compositionally biased region" description="Basic and acidic residues" evidence="13">
    <location>
        <begin position="475"/>
        <end position="501"/>
    </location>
</feature>
<dbReference type="SUPFAM" id="SSF81324">
    <property type="entry name" value="Voltage-gated potassium channels"/>
    <property type="match status" value="1"/>
</dbReference>
<organism evidence="16 17">
    <name type="scientific">Patella caerulea</name>
    <name type="common">Rayed Mediterranean limpet</name>
    <dbReference type="NCBI Taxonomy" id="87958"/>
    <lineage>
        <taxon>Eukaryota</taxon>
        <taxon>Metazoa</taxon>
        <taxon>Spiralia</taxon>
        <taxon>Lophotrochozoa</taxon>
        <taxon>Mollusca</taxon>
        <taxon>Gastropoda</taxon>
        <taxon>Patellogastropoda</taxon>
        <taxon>Patelloidea</taxon>
        <taxon>Patellidae</taxon>
        <taxon>Patella</taxon>
    </lineage>
</organism>
<name>A0AAN8JP24_PATCE</name>
<feature type="transmembrane region" description="Helical" evidence="14">
    <location>
        <begin position="272"/>
        <end position="289"/>
    </location>
</feature>
<dbReference type="GO" id="GO:0042734">
    <property type="term" value="C:presynaptic membrane"/>
    <property type="evidence" value="ECO:0007669"/>
    <property type="project" value="TreeGrafter"/>
</dbReference>
<comment type="caution">
    <text evidence="16">The sequence shown here is derived from an EMBL/GenBank/DDBJ whole genome shotgun (WGS) entry which is preliminary data.</text>
</comment>
<dbReference type="InterPro" id="IPR005821">
    <property type="entry name" value="Ion_trans_dom"/>
</dbReference>
<dbReference type="InterPro" id="IPR000210">
    <property type="entry name" value="BTB/POZ_dom"/>
</dbReference>
<feature type="compositionally biased region" description="Basic and acidic residues" evidence="13">
    <location>
        <begin position="564"/>
        <end position="583"/>
    </location>
</feature>
<keyword evidence="5" id="KW-0631">Potassium channel</keyword>
<evidence type="ECO:0000256" key="8">
    <source>
        <dbReference type="ARBA" id="ARBA00022989"/>
    </source>
</evidence>
<dbReference type="InterPro" id="IPR011333">
    <property type="entry name" value="SKP1/BTB/POZ_sf"/>
</dbReference>
<reference evidence="16 17" key="1">
    <citation type="submission" date="2024-01" db="EMBL/GenBank/DDBJ databases">
        <title>The genome of the rayed Mediterranean limpet Patella caerulea (Linnaeus, 1758).</title>
        <authorList>
            <person name="Anh-Thu Weber A."/>
            <person name="Halstead-Nussloch G."/>
        </authorList>
    </citation>
    <scope>NUCLEOTIDE SEQUENCE [LARGE SCALE GENOMIC DNA]</scope>
    <source>
        <strain evidence="16">AATW-2023a</strain>
        <tissue evidence="16">Whole specimen</tissue>
    </source>
</reference>
<evidence type="ECO:0000256" key="3">
    <source>
        <dbReference type="ARBA" id="ARBA00022538"/>
    </source>
</evidence>
<dbReference type="Pfam" id="PF02214">
    <property type="entry name" value="BTB_2"/>
    <property type="match status" value="1"/>
</dbReference>
<keyword evidence="6" id="KW-0851">Voltage-gated channel</keyword>
<dbReference type="FunFam" id="3.30.710.10:FF:000020">
    <property type="entry name" value="Potassium voltage-gated channel protein Shaw"/>
    <property type="match status" value="1"/>
</dbReference>
<dbReference type="SMART" id="SM00225">
    <property type="entry name" value="BTB"/>
    <property type="match status" value="1"/>
</dbReference>
<evidence type="ECO:0000256" key="9">
    <source>
        <dbReference type="ARBA" id="ARBA00023065"/>
    </source>
</evidence>
<keyword evidence="3" id="KW-0633">Potassium transport</keyword>
<evidence type="ECO:0000256" key="6">
    <source>
        <dbReference type="ARBA" id="ARBA00022882"/>
    </source>
</evidence>
<evidence type="ECO:0000256" key="12">
    <source>
        <dbReference type="ARBA" id="ARBA00061303"/>
    </source>
</evidence>
<protein>
    <recommendedName>
        <fullName evidence="15">BTB domain-containing protein</fullName>
    </recommendedName>
</protein>
<evidence type="ECO:0000256" key="1">
    <source>
        <dbReference type="ARBA" id="ARBA00004141"/>
    </source>
</evidence>
<dbReference type="PRINTS" id="PR00169">
    <property type="entry name" value="KCHANNEL"/>
</dbReference>
<evidence type="ECO:0000256" key="11">
    <source>
        <dbReference type="ARBA" id="ARBA00023303"/>
    </source>
</evidence>
<keyword evidence="10 14" id="KW-0472">Membrane</keyword>
<keyword evidence="11" id="KW-0407">Ion channel</keyword>
<dbReference type="AlphaFoldDB" id="A0AAN8JP24"/>
<evidence type="ECO:0000256" key="13">
    <source>
        <dbReference type="SAM" id="MobiDB-lite"/>
    </source>
</evidence>
<comment type="subcellular location">
    <subcellularLocation>
        <location evidence="1">Membrane</location>
        <topology evidence="1">Multi-pass membrane protein</topology>
    </subcellularLocation>
</comment>
<keyword evidence="9" id="KW-0406">Ion transport</keyword>
<evidence type="ECO:0000256" key="4">
    <source>
        <dbReference type="ARBA" id="ARBA00022692"/>
    </source>
</evidence>
<accession>A0AAN8JP24</accession>
<evidence type="ECO:0000259" key="15">
    <source>
        <dbReference type="SMART" id="SM00225"/>
    </source>
</evidence>
<sequence length="602" mass="68775">MDTPDRLGDRRLRLNVGGVRFETLKSTLELKPGTRLALLAHLQESDETWDGDTNEYFFDRHPGAFTAILQYYRTDELHTDHNICGNIIKGELDFWGLSESDIEPCCWGNYSRFKDNKETLAALDDNFMSSTIESSDAWNEKPSNLNKFKRKMWIFLEDPTSSRGAKAYALLSMFFVLLSIGVFCLETHALFRVPLDGVTVPNGTVLSPSYTYKGEHTCCCRMRVSNELTLSQTEPHDAMTYLDYLCAAFFTFEFITRFFFAPQKLQFLKKPLNIIDILCLLPHFVAIILKTINPADSASQILKSVLALRIIRVLRIFKLMKHYTAFKILVYTIKVSTKELLLMVIFLFTGVLIFASIIFYVENSNFNSIPIGFWWALVTMTTVGYGDKVPESEGGYLIGSLCVLCGVLTVAFTVPIVVNNFTMYYAHAQSRTKIPSDKKRHVSIRHSTKHQKAAEFVKRVATNFNHLDEMKTPRYSENEREFNDNQKKGEEPYRRIFHSPDDNSSLTSSRIQSISANLENADLPPGTPSNLPGTPVCLDFDEKSPHFMESEQLLNDLKDAQEKLRQEKKRQLDLINQRRDQIRQQRTTPRPAPPAAASKPET</sequence>
<keyword evidence="8 14" id="KW-1133">Transmembrane helix</keyword>
<dbReference type="GO" id="GO:0008076">
    <property type="term" value="C:voltage-gated potassium channel complex"/>
    <property type="evidence" value="ECO:0007669"/>
    <property type="project" value="InterPro"/>
</dbReference>
<evidence type="ECO:0000256" key="14">
    <source>
        <dbReference type="SAM" id="Phobius"/>
    </source>
</evidence>
<dbReference type="PANTHER" id="PTHR11537:SF252">
    <property type="entry name" value="POTASSIUM VOLTAGE-GATED CHANNEL PROTEIN SHAW"/>
    <property type="match status" value="1"/>
</dbReference>
<dbReference type="GO" id="GO:0051260">
    <property type="term" value="P:protein homooligomerization"/>
    <property type="evidence" value="ECO:0007669"/>
    <property type="project" value="InterPro"/>
</dbReference>
<dbReference type="GO" id="GO:0045211">
    <property type="term" value="C:postsynaptic membrane"/>
    <property type="evidence" value="ECO:0007669"/>
    <property type="project" value="TreeGrafter"/>
</dbReference>
<gene>
    <name evidence="16" type="ORF">SNE40_012248</name>
</gene>
<keyword evidence="7" id="KW-0630">Potassium</keyword>
<dbReference type="InterPro" id="IPR028325">
    <property type="entry name" value="VG_K_chnl"/>
</dbReference>
<feature type="transmembrane region" description="Helical" evidence="14">
    <location>
        <begin position="241"/>
        <end position="260"/>
    </location>
</feature>
<evidence type="ECO:0000313" key="17">
    <source>
        <dbReference type="Proteomes" id="UP001347796"/>
    </source>
</evidence>
<dbReference type="EMBL" id="JAZGQO010000008">
    <property type="protein sequence ID" value="KAK6180025.1"/>
    <property type="molecule type" value="Genomic_DNA"/>
</dbReference>